<name>A0A4R1AX04_9BACI</name>
<dbReference type="SMART" id="SM01208">
    <property type="entry name" value="G5"/>
    <property type="match status" value="1"/>
</dbReference>
<dbReference type="RefSeq" id="WP_131237899.1">
    <property type="nucleotide sequence ID" value="NZ_SJTH01000033.1"/>
</dbReference>
<dbReference type="STRING" id="1742358.GCA_001439605_04009"/>
<gene>
    <name evidence="4" type="ORF">E0Y62_19595</name>
</gene>
<comment type="caution">
    <text evidence="4">The sequence shown here is derived from an EMBL/GenBank/DDBJ whole genome shotgun (WGS) entry which is preliminary data.</text>
</comment>
<keyword evidence="1" id="KW-0732">Signal</keyword>
<dbReference type="AlphaFoldDB" id="A0A4R1AX04"/>
<organism evidence="4 5">
    <name type="scientific">Cytobacillus praedii</name>
    <dbReference type="NCBI Taxonomy" id="1742358"/>
    <lineage>
        <taxon>Bacteria</taxon>
        <taxon>Bacillati</taxon>
        <taxon>Bacillota</taxon>
        <taxon>Bacilli</taxon>
        <taxon>Bacillales</taxon>
        <taxon>Bacillaceae</taxon>
        <taxon>Cytobacillus</taxon>
    </lineage>
</organism>
<reference evidence="4 5" key="1">
    <citation type="submission" date="2019-03" db="EMBL/GenBank/DDBJ databases">
        <authorList>
            <person name="Jensen L."/>
            <person name="Storgaard J."/>
            <person name="Sulaj E."/>
            <person name="Schramm A."/>
            <person name="Marshall I.P.G."/>
        </authorList>
    </citation>
    <scope>NUCLEOTIDE SEQUENCE [LARGE SCALE GENOMIC DNA]</scope>
    <source>
        <strain evidence="4 5">2017H2G3</strain>
    </source>
</reference>
<dbReference type="Pfam" id="PF07501">
    <property type="entry name" value="G5"/>
    <property type="match status" value="1"/>
</dbReference>
<accession>A0A4R1AX04</accession>
<dbReference type="EMBL" id="SJTH01000033">
    <property type="protein sequence ID" value="TCJ02439.1"/>
    <property type="molecule type" value="Genomic_DNA"/>
</dbReference>
<evidence type="ECO:0000313" key="4">
    <source>
        <dbReference type="EMBL" id="TCJ02439.1"/>
    </source>
</evidence>
<evidence type="ECO:0000256" key="1">
    <source>
        <dbReference type="ARBA" id="ARBA00022729"/>
    </source>
</evidence>
<evidence type="ECO:0000259" key="3">
    <source>
        <dbReference type="SMART" id="SM01208"/>
    </source>
</evidence>
<dbReference type="OrthoDB" id="2691125at2"/>
<feature type="compositionally biased region" description="Basic and acidic residues" evidence="2">
    <location>
        <begin position="380"/>
        <end position="400"/>
    </location>
</feature>
<evidence type="ECO:0000313" key="5">
    <source>
        <dbReference type="Proteomes" id="UP000293846"/>
    </source>
</evidence>
<feature type="region of interest" description="Disordered" evidence="2">
    <location>
        <begin position="380"/>
        <end position="445"/>
    </location>
</feature>
<dbReference type="InterPro" id="IPR011098">
    <property type="entry name" value="G5_dom"/>
</dbReference>
<protein>
    <recommendedName>
        <fullName evidence="3">G5 domain-containing protein</fullName>
    </recommendedName>
</protein>
<proteinExistence type="predicted"/>
<dbReference type="Proteomes" id="UP000293846">
    <property type="component" value="Unassembled WGS sequence"/>
</dbReference>
<feature type="domain" description="G5" evidence="3">
    <location>
        <begin position="304"/>
        <end position="382"/>
    </location>
</feature>
<dbReference type="Gene3D" id="2.20.230.10">
    <property type="entry name" value="Resuscitation-promoting factor rpfb"/>
    <property type="match status" value="1"/>
</dbReference>
<sequence length="445" mass="50971">MGNKQPVKLFLVMIFSTAFIFSFSHFGVSAYDAMMNKSNSFDKGTFIGTVDISGKTKSEAMRMVDEQLTMWLNETTISVHFKEKINEFDVHAIHFDIEKTVNNAQQGKKNKLMVTTDEVRVLLEELSPTITADDYNIEKINSEILNLASSLQIEHFNLKIEDFLLDTASQNKQVINQVTLDLNTIDFDEKYMEQLKDFDIEPSSQFSLLSQMDDLGLGNTSSETMNIIASSIYELILPTNFLVIERHISENLPAYAKLGYEAKVNPEMDMDFIFMNENDGSYKVSFEKTNSNLAISLKGPSFLNQYKIIEKDEKTFKPKTIVQFNPQLSPIEKSVKTEGKEGRFVRVYRETYDEKGERLKEEKMSEDFYPPVHQVEVRGLIKDESTSSTENHDRADELENKTSQSTNDADINQTDNEEESAHQETQEVNANNDNDLWGKPNETFK</sequence>
<keyword evidence="5" id="KW-1185">Reference proteome</keyword>
<feature type="compositionally biased region" description="Polar residues" evidence="2">
    <location>
        <begin position="401"/>
        <end position="414"/>
    </location>
</feature>
<evidence type="ECO:0000256" key="2">
    <source>
        <dbReference type="SAM" id="MobiDB-lite"/>
    </source>
</evidence>